<dbReference type="Proteomes" id="UP000799291">
    <property type="component" value="Unassembled WGS sequence"/>
</dbReference>
<dbReference type="InterPro" id="IPR032742">
    <property type="entry name" value="Iec3_N"/>
</dbReference>
<evidence type="ECO:0000313" key="5">
    <source>
        <dbReference type="Proteomes" id="UP000799291"/>
    </source>
</evidence>
<dbReference type="OrthoDB" id="4095124at2759"/>
<feature type="region of interest" description="Disordered" evidence="1">
    <location>
        <begin position="217"/>
        <end position="324"/>
    </location>
</feature>
<dbReference type="Pfam" id="PF14612">
    <property type="entry name" value="Ino80_Iec3"/>
    <property type="match status" value="1"/>
</dbReference>
<feature type="domain" description="INO80 complex subunit 3-like middle region" evidence="3">
    <location>
        <begin position="118"/>
        <end position="221"/>
    </location>
</feature>
<protein>
    <recommendedName>
        <fullName evidence="6">IEC3 subunit of the Ino80 complex, chromatin re-modelling-domain-containing protein</fullName>
    </recommendedName>
</protein>
<dbReference type="AlphaFoldDB" id="A0A6G1JIF4"/>
<dbReference type="GO" id="GO:0006338">
    <property type="term" value="P:chromatin remodeling"/>
    <property type="evidence" value="ECO:0007669"/>
    <property type="project" value="InterPro"/>
</dbReference>
<evidence type="ECO:0008006" key="6">
    <source>
        <dbReference type="Google" id="ProtNLM"/>
    </source>
</evidence>
<dbReference type="InterPro" id="IPR055449">
    <property type="entry name" value="Iec3-like_M"/>
</dbReference>
<name>A0A6G1JIF4_9PLEO</name>
<dbReference type="EMBL" id="MU005571">
    <property type="protein sequence ID" value="KAF2690021.1"/>
    <property type="molecule type" value="Genomic_DNA"/>
</dbReference>
<evidence type="ECO:0000313" key="4">
    <source>
        <dbReference type="EMBL" id="KAF2690021.1"/>
    </source>
</evidence>
<feature type="domain" description="INO80 complex subunit 3 N-terminal" evidence="2">
    <location>
        <begin position="1"/>
        <end position="58"/>
    </location>
</feature>
<evidence type="ECO:0000259" key="2">
    <source>
        <dbReference type="Pfam" id="PF14612"/>
    </source>
</evidence>
<organism evidence="4 5">
    <name type="scientific">Lentithecium fluviatile CBS 122367</name>
    <dbReference type="NCBI Taxonomy" id="1168545"/>
    <lineage>
        <taxon>Eukaryota</taxon>
        <taxon>Fungi</taxon>
        <taxon>Dikarya</taxon>
        <taxon>Ascomycota</taxon>
        <taxon>Pezizomycotina</taxon>
        <taxon>Dothideomycetes</taxon>
        <taxon>Pleosporomycetidae</taxon>
        <taxon>Pleosporales</taxon>
        <taxon>Massarineae</taxon>
        <taxon>Lentitheciaceae</taxon>
        <taxon>Lentithecium</taxon>
    </lineage>
</organism>
<feature type="compositionally biased region" description="Basic and acidic residues" evidence="1">
    <location>
        <begin position="218"/>
        <end position="233"/>
    </location>
</feature>
<reference evidence="4" key="1">
    <citation type="journal article" date="2020" name="Stud. Mycol.">
        <title>101 Dothideomycetes genomes: a test case for predicting lifestyles and emergence of pathogens.</title>
        <authorList>
            <person name="Haridas S."/>
            <person name="Albert R."/>
            <person name="Binder M."/>
            <person name="Bloem J."/>
            <person name="Labutti K."/>
            <person name="Salamov A."/>
            <person name="Andreopoulos B."/>
            <person name="Baker S."/>
            <person name="Barry K."/>
            <person name="Bills G."/>
            <person name="Bluhm B."/>
            <person name="Cannon C."/>
            <person name="Castanera R."/>
            <person name="Culley D."/>
            <person name="Daum C."/>
            <person name="Ezra D."/>
            <person name="Gonzalez J."/>
            <person name="Henrissat B."/>
            <person name="Kuo A."/>
            <person name="Liang C."/>
            <person name="Lipzen A."/>
            <person name="Lutzoni F."/>
            <person name="Magnuson J."/>
            <person name="Mondo S."/>
            <person name="Nolan M."/>
            <person name="Ohm R."/>
            <person name="Pangilinan J."/>
            <person name="Park H.-J."/>
            <person name="Ramirez L."/>
            <person name="Alfaro M."/>
            <person name="Sun H."/>
            <person name="Tritt A."/>
            <person name="Yoshinaga Y."/>
            <person name="Zwiers L.-H."/>
            <person name="Turgeon B."/>
            <person name="Goodwin S."/>
            <person name="Spatafora J."/>
            <person name="Crous P."/>
            <person name="Grigoriev I."/>
        </authorList>
    </citation>
    <scope>NUCLEOTIDE SEQUENCE</scope>
    <source>
        <strain evidence="4">CBS 122367</strain>
    </source>
</reference>
<sequence length="324" mass="35674">MRIKFEDTMTASSQLILDEWKAQALARRLQEQNDQILEILLDINDAARLPATLRFDLRSLPEIEAADAALETDPSPELMQQKLHHLRAELANELITAEEYAKRAEQLHNLHPVKPGRSLAGLEAKVPHTLEAPDPPIDGIDLTDTAPSYLDPTHEEEYLVALDLFLADPAYNSESHDDRPHRHNLPPQGLPSEKDLTIRNPDSVYNWLRKNQPQVFLQDKDAPHPENASEKSSARTANASGRLKRQSNVGTPGPKTDHDDEDAFVPESGTGGKGRKSKGGGGEDDSAYRPKGGSSRPAKRKREDGDVAPKGGRKKNRVSAGVAS</sequence>
<proteinExistence type="predicted"/>
<gene>
    <name evidence="4" type="ORF">K458DRAFT_412864</name>
</gene>
<feature type="region of interest" description="Disordered" evidence="1">
    <location>
        <begin position="171"/>
        <end position="198"/>
    </location>
</feature>
<evidence type="ECO:0000259" key="3">
    <source>
        <dbReference type="Pfam" id="PF24244"/>
    </source>
</evidence>
<evidence type="ECO:0000256" key="1">
    <source>
        <dbReference type="SAM" id="MobiDB-lite"/>
    </source>
</evidence>
<keyword evidence="5" id="KW-1185">Reference proteome</keyword>
<accession>A0A6G1JIF4</accession>
<dbReference type="GO" id="GO:0031011">
    <property type="term" value="C:Ino80 complex"/>
    <property type="evidence" value="ECO:0007669"/>
    <property type="project" value="InterPro"/>
</dbReference>
<dbReference type="Pfam" id="PF24244">
    <property type="entry name" value="Iec3-like_M"/>
    <property type="match status" value="1"/>
</dbReference>